<evidence type="ECO:0000256" key="1">
    <source>
        <dbReference type="SAM" id="MobiDB-lite"/>
    </source>
</evidence>
<sequence length="132" mass="13908">MVESTHTPDRPRAIVVVVDAPGRRAAAYNGRRAWLDCDYRNGRATAGCGRGNRDDIDPVSGSVGAYDHVGSAMAGSCTQRPPRPTDDADGPTEERGGEASEVDRGGRLSTGRKGRGGIGDTRENHSSAVLYP</sequence>
<organism evidence="2 3">
    <name type="scientific">Plectus sambesii</name>
    <dbReference type="NCBI Taxonomy" id="2011161"/>
    <lineage>
        <taxon>Eukaryota</taxon>
        <taxon>Metazoa</taxon>
        <taxon>Ecdysozoa</taxon>
        <taxon>Nematoda</taxon>
        <taxon>Chromadorea</taxon>
        <taxon>Plectida</taxon>
        <taxon>Plectina</taxon>
        <taxon>Plectoidea</taxon>
        <taxon>Plectidae</taxon>
        <taxon>Plectus</taxon>
    </lineage>
</organism>
<feature type="region of interest" description="Disordered" evidence="1">
    <location>
        <begin position="70"/>
        <end position="132"/>
    </location>
</feature>
<dbReference type="AlphaFoldDB" id="A0A914WV21"/>
<accession>A0A914WV21</accession>
<evidence type="ECO:0000313" key="3">
    <source>
        <dbReference type="WBParaSite" id="PSAMB.scaffold535size47802.g6958.t1"/>
    </source>
</evidence>
<name>A0A914WV21_9BILA</name>
<keyword evidence="2" id="KW-1185">Reference proteome</keyword>
<proteinExistence type="predicted"/>
<evidence type="ECO:0000313" key="2">
    <source>
        <dbReference type="Proteomes" id="UP000887566"/>
    </source>
</evidence>
<dbReference type="WBParaSite" id="PSAMB.scaffold535size47802.g6958.t1">
    <property type="protein sequence ID" value="PSAMB.scaffold535size47802.g6958.t1"/>
    <property type="gene ID" value="PSAMB.scaffold535size47802.g6958"/>
</dbReference>
<feature type="region of interest" description="Disordered" evidence="1">
    <location>
        <begin position="45"/>
        <end position="64"/>
    </location>
</feature>
<dbReference type="Proteomes" id="UP000887566">
    <property type="component" value="Unplaced"/>
</dbReference>
<protein>
    <submittedName>
        <fullName evidence="3">Uncharacterized protein</fullName>
    </submittedName>
</protein>
<feature type="compositionally biased region" description="Basic and acidic residues" evidence="1">
    <location>
        <begin position="92"/>
        <end position="106"/>
    </location>
</feature>
<reference evidence="3" key="1">
    <citation type="submission" date="2022-11" db="UniProtKB">
        <authorList>
            <consortium name="WormBaseParasite"/>
        </authorList>
    </citation>
    <scope>IDENTIFICATION</scope>
</reference>